<dbReference type="InterPro" id="IPR016047">
    <property type="entry name" value="M23ase_b-sheet_dom"/>
</dbReference>
<sequence>MMQRLFISTFFILCMFHFGESQTNKKILEGYFINPLDIDMKLSGTFGELRSNHFHSGLDIKTNQRTGAKVYAVANGYVSRIKIERYGYGKALYVTHPNGYTSVYAHLEKFAPRIEEYVKKRQYEKESFEIQLFPTDLELRVDQGDIIAYSGNSGGSGGPHLHFEIRDSAAKPINPMLMDIEIPDTKAPIVKQVMAYPLDENSTINGRNQPELIRLIPLKNGDFKTENFKAYGQIGIGVNTNDRQNGAANQNGVYRIKSYLNGTKNFQITFDTYAFNETRYLNRLIDYNHFKKTKSRITKLFIPEGSPLSLYEDHIDYGVLSCYDAGVTNQLKVEIMDFKDNTTNIHLKITTDQPPGERMIPDNSHLSYVNHRESFTYNDGAFNVSIPKGALYQNSLLDIKVNSDTIKIHQDEIPLHKNIYINYNLKSKKEENLKQYYIGRVTDWGSVYYTSSKIKNGVLTGSTRYFGTYAVSKDYTPPTITPVSFKNKQWISNHKTLKIKIDDAQTGIKGYRATVNGEFILMEYDYKTKLLVHDFEDGVVKDGENNLKMIVTDNVGNSTTFDAVFYRKN</sequence>
<organism evidence="2 3">
    <name type="scientific">Nonlabens tegetincola</name>
    <dbReference type="NCBI Taxonomy" id="323273"/>
    <lineage>
        <taxon>Bacteria</taxon>
        <taxon>Pseudomonadati</taxon>
        <taxon>Bacteroidota</taxon>
        <taxon>Flavobacteriia</taxon>
        <taxon>Flavobacteriales</taxon>
        <taxon>Flavobacteriaceae</taxon>
        <taxon>Nonlabens</taxon>
    </lineage>
</organism>
<proteinExistence type="predicted"/>
<dbReference type="STRING" id="319236.BST91_08565"/>
<dbReference type="PANTHER" id="PTHR21666">
    <property type="entry name" value="PEPTIDASE-RELATED"/>
    <property type="match status" value="1"/>
</dbReference>
<evidence type="ECO:0000313" key="2">
    <source>
        <dbReference type="EMBL" id="GAK96321.1"/>
    </source>
</evidence>
<dbReference type="InterPro" id="IPR011055">
    <property type="entry name" value="Dup_hybrid_motif"/>
</dbReference>
<dbReference type="SUPFAM" id="SSF51261">
    <property type="entry name" value="Duplicated hybrid motif"/>
    <property type="match status" value="2"/>
</dbReference>
<reference evidence="2" key="1">
    <citation type="journal article" date="2014" name="Genome Announc.">
        <title>Draft Genome Sequences of Marine Flavobacterium Nonlabens Strains NR17, NR24, NR27, NR32, NR33, and Ara13.</title>
        <authorList>
            <person name="Nakanishi M."/>
            <person name="Meirelles P."/>
            <person name="Suzuki R."/>
            <person name="Takatani N."/>
            <person name="Mino S."/>
            <person name="Suda W."/>
            <person name="Oshima K."/>
            <person name="Hattori M."/>
            <person name="Ohkuma M."/>
            <person name="Hosokawa M."/>
            <person name="Miyashita K."/>
            <person name="Thompson F.L."/>
            <person name="Niwa A."/>
            <person name="Sawabe T."/>
            <person name="Sawabe T."/>
        </authorList>
    </citation>
    <scope>NUCLEOTIDE SEQUENCE [LARGE SCALE GENOMIC DNA]</scope>
    <source>
        <strain evidence="2">JCM 19294</strain>
    </source>
</reference>
<protein>
    <recommendedName>
        <fullName evidence="1">M23ase beta-sheet core domain-containing protein</fullName>
    </recommendedName>
</protein>
<dbReference type="CDD" id="cd12797">
    <property type="entry name" value="M23_peptidase"/>
    <property type="match status" value="1"/>
</dbReference>
<dbReference type="EMBL" id="BBML01000002">
    <property type="protein sequence ID" value="GAK96321.1"/>
    <property type="molecule type" value="Genomic_DNA"/>
</dbReference>
<feature type="domain" description="M23ase beta-sheet core" evidence="1">
    <location>
        <begin position="140"/>
        <end position="175"/>
    </location>
</feature>
<evidence type="ECO:0000259" key="1">
    <source>
        <dbReference type="Pfam" id="PF01551"/>
    </source>
</evidence>
<dbReference type="eggNOG" id="COG0739">
    <property type="taxonomic scope" value="Bacteria"/>
</dbReference>
<name>A0A090QLC4_9FLAO</name>
<evidence type="ECO:0000313" key="3">
    <source>
        <dbReference type="Proteomes" id="UP000029221"/>
    </source>
</evidence>
<dbReference type="RefSeq" id="WP_052510289.1">
    <property type="nucleotide sequence ID" value="NZ_BBML01000002.1"/>
</dbReference>
<dbReference type="Pfam" id="PF01551">
    <property type="entry name" value="Peptidase_M23"/>
    <property type="match status" value="2"/>
</dbReference>
<gene>
    <name evidence="2" type="ORF">JCM19294_1834</name>
</gene>
<dbReference type="AlphaFoldDB" id="A0A090QLC4"/>
<accession>A0A090QLC4</accession>
<dbReference type="Gene3D" id="2.70.70.10">
    <property type="entry name" value="Glucose Permease (Domain IIA)"/>
    <property type="match status" value="1"/>
</dbReference>
<comment type="caution">
    <text evidence="2">The sequence shown here is derived from an EMBL/GenBank/DDBJ whole genome shotgun (WGS) entry which is preliminary data.</text>
</comment>
<dbReference type="InterPro" id="IPR050570">
    <property type="entry name" value="Cell_wall_metabolism_enzyme"/>
</dbReference>
<keyword evidence="3" id="KW-1185">Reference proteome</keyword>
<dbReference type="PANTHER" id="PTHR21666:SF285">
    <property type="entry name" value="M23 FAMILY METALLOPEPTIDASE"/>
    <property type="match status" value="1"/>
</dbReference>
<dbReference type="GO" id="GO:0004222">
    <property type="term" value="F:metalloendopeptidase activity"/>
    <property type="evidence" value="ECO:0007669"/>
    <property type="project" value="TreeGrafter"/>
</dbReference>
<feature type="domain" description="M23ase beta-sheet core" evidence="1">
    <location>
        <begin position="54"/>
        <end position="122"/>
    </location>
</feature>
<dbReference type="Proteomes" id="UP000029221">
    <property type="component" value="Unassembled WGS sequence"/>
</dbReference>